<reference evidence="7" key="1">
    <citation type="submission" date="2022-12" db="EMBL/GenBank/DDBJ databases">
        <title>Peptostreptococcus.</title>
        <authorList>
            <person name="Lee S.H."/>
        </authorList>
    </citation>
    <scope>NUCLEOTIDE SEQUENCE</scope>
    <source>
        <strain evidence="7">CBA3647</strain>
    </source>
</reference>
<dbReference type="Proteomes" id="UP001164187">
    <property type="component" value="Chromosome"/>
</dbReference>
<feature type="transmembrane region" description="Helical" evidence="6">
    <location>
        <begin position="6"/>
        <end position="32"/>
    </location>
</feature>
<comment type="subcellular location">
    <subcellularLocation>
        <location evidence="1">Endomembrane system</location>
    </subcellularLocation>
</comment>
<keyword evidence="3 6" id="KW-0812">Transmembrane</keyword>
<proteinExistence type="inferred from homology"/>
<evidence type="ECO:0000256" key="3">
    <source>
        <dbReference type="ARBA" id="ARBA00022692"/>
    </source>
</evidence>
<evidence type="ECO:0000313" key="7">
    <source>
        <dbReference type="EMBL" id="WAW15480.1"/>
    </source>
</evidence>
<dbReference type="RefSeq" id="WP_269312151.1">
    <property type="nucleotide sequence ID" value="NZ_CP114052.1"/>
</dbReference>
<dbReference type="InterPro" id="IPR007383">
    <property type="entry name" value="DUF445"/>
</dbReference>
<organism evidence="7 8">
    <name type="scientific">Peptostreptococcus equinus</name>
    <dbReference type="NCBI Taxonomy" id="3003601"/>
    <lineage>
        <taxon>Bacteria</taxon>
        <taxon>Bacillati</taxon>
        <taxon>Bacillota</taxon>
        <taxon>Clostridia</taxon>
        <taxon>Peptostreptococcales</taxon>
        <taxon>Peptostreptococcaceae</taxon>
        <taxon>Peptostreptococcus</taxon>
    </lineage>
</organism>
<comment type="similarity">
    <text evidence="2">Belongs to the UPF0754 family.</text>
</comment>
<dbReference type="EMBL" id="CP114052">
    <property type="protein sequence ID" value="WAW15480.1"/>
    <property type="molecule type" value="Genomic_DNA"/>
</dbReference>
<name>A0ABY7JU36_9FIRM</name>
<keyword evidence="8" id="KW-1185">Reference proteome</keyword>
<evidence type="ECO:0000313" key="8">
    <source>
        <dbReference type="Proteomes" id="UP001164187"/>
    </source>
</evidence>
<evidence type="ECO:0000256" key="5">
    <source>
        <dbReference type="ARBA" id="ARBA00023136"/>
    </source>
</evidence>
<protein>
    <submittedName>
        <fullName evidence="7">DUF445 family protein</fullName>
    </submittedName>
</protein>
<feature type="transmembrane region" description="Helical" evidence="6">
    <location>
        <begin position="183"/>
        <end position="201"/>
    </location>
</feature>
<evidence type="ECO:0000256" key="6">
    <source>
        <dbReference type="SAM" id="Phobius"/>
    </source>
</evidence>
<evidence type="ECO:0000256" key="2">
    <source>
        <dbReference type="ARBA" id="ARBA00008053"/>
    </source>
</evidence>
<keyword evidence="4 6" id="KW-1133">Transmembrane helix</keyword>
<dbReference type="PANTHER" id="PTHR35791:SF1">
    <property type="entry name" value="UPF0754 MEMBRANE PROTEIN YHEB"/>
    <property type="match status" value="1"/>
</dbReference>
<evidence type="ECO:0000256" key="4">
    <source>
        <dbReference type="ARBA" id="ARBA00022989"/>
    </source>
</evidence>
<keyword evidence="5 6" id="KW-0472">Membrane</keyword>
<dbReference type="Pfam" id="PF04286">
    <property type="entry name" value="DUF445"/>
    <property type="match status" value="1"/>
</dbReference>
<gene>
    <name evidence="7" type="ORF">O0R46_03275</name>
</gene>
<sequence>MGKEIIIRILLLAVVGGIIGYSTNVIAVKMLFKPLNPIRIPIIGYEIVGLIPKRKSEIAYNIGKAVGEELVDYDAIIENLIVEDDKDRLKEYAKARLQVIINEKISFIPSMFKPMIFSSIDEIVESELDRGLDSLMELAKDKAKSRIDIAKMVEEKINELDLIELENMIINLSKKELTHIENLGLLLGFIIGIVQGLITVFI</sequence>
<evidence type="ECO:0000256" key="1">
    <source>
        <dbReference type="ARBA" id="ARBA00004308"/>
    </source>
</evidence>
<dbReference type="PANTHER" id="PTHR35791">
    <property type="entry name" value="UPF0754 MEMBRANE PROTEIN YHEB"/>
    <property type="match status" value="1"/>
</dbReference>
<accession>A0ABY7JU36</accession>